<dbReference type="GO" id="GO:0006412">
    <property type="term" value="P:translation"/>
    <property type="evidence" value="ECO:0007669"/>
    <property type="project" value="InterPro"/>
</dbReference>
<reference evidence="6" key="1">
    <citation type="submission" date="2018-06" db="EMBL/GenBank/DDBJ databases">
        <authorList>
            <person name="Zhirakovskaya E."/>
        </authorList>
    </citation>
    <scope>NUCLEOTIDE SEQUENCE</scope>
</reference>
<keyword evidence="5" id="KW-0687">Ribonucleoprotein</keyword>
<accession>A0A3B1BVG7</accession>
<evidence type="ECO:0000256" key="4">
    <source>
        <dbReference type="ARBA" id="ARBA00022980"/>
    </source>
</evidence>
<dbReference type="GO" id="GO:0003735">
    <property type="term" value="F:structural constituent of ribosome"/>
    <property type="evidence" value="ECO:0007669"/>
    <property type="project" value="InterPro"/>
</dbReference>
<evidence type="ECO:0000256" key="1">
    <source>
        <dbReference type="ARBA" id="ARBA00007116"/>
    </source>
</evidence>
<evidence type="ECO:0000256" key="2">
    <source>
        <dbReference type="ARBA" id="ARBA00022730"/>
    </source>
</evidence>
<dbReference type="InterPro" id="IPR057268">
    <property type="entry name" value="Ribosomal_L18"/>
</dbReference>
<keyword evidence="4" id="KW-0689">Ribosomal protein</keyword>
<dbReference type="PANTHER" id="PTHR12899:SF3">
    <property type="entry name" value="LARGE RIBOSOMAL SUBUNIT PROTEIN UL18M"/>
    <property type="match status" value="1"/>
</dbReference>
<dbReference type="CDD" id="cd00432">
    <property type="entry name" value="Ribosomal_L18_L5e"/>
    <property type="match status" value="1"/>
</dbReference>
<dbReference type="Gene3D" id="3.30.420.100">
    <property type="match status" value="1"/>
</dbReference>
<keyword evidence="2" id="KW-0699">rRNA-binding</keyword>
<dbReference type="PANTHER" id="PTHR12899">
    <property type="entry name" value="39S RIBOSOMAL PROTEIN L18, MITOCHONDRIAL"/>
    <property type="match status" value="1"/>
</dbReference>
<dbReference type="SUPFAM" id="SSF53137">
    <property type="entry name" value="Translational machinery components"/>
    <property type="match status" value="1"/>
</dbReference>
<dbReference type="NCBIfam" id="TIGR00060">
    <property type="entry name" value="L18_bact"/>
    <property type="match status" value="1"/>
</dbReference>
<dbReference type="HAMAP" id="MF_01337_B">
    <property type="entry name" value="Ribosomal_uL18_B"/>
    <property type="match status" value="1"/>
</dbReference>
<organism evidence="6">
    <name type="scientific">hydrothermal vent metagenome</name>
    <dbReference type="NCBI Taxonomy" id="652676"/>
    <lineage>
        <taxon>unclassified sequences</taxon>
        <taxon>metagenomes</taxon>
        <taxon>ecological metagenomes</taxon>
    </lineage>
</organism>
<proteinExistence type="inferred from homology"/>
<dbReference type="InterPro" id="IPR005484">
    <property type="entry name" value="Ribosomal_uL18_bac/plant/anim"/>
</dbReference>
<dbReference type="Pfam" id="PF00861">
    <property type="entry name" value="Ribosomal_L18p"/>
    <property type="match status" value="1"/>
</dbReference>
<evidence type="ECO:0000313" key="6">
    <source>
        <dbReference type="EMBL" id="VAX15528.1"/>
    </source>
</evidence>
<gene>
    <name evidence="6" type="ORF">MNBD_NITROSPINAE04-2033</name>
</gene>
<dbReference type="GO" id="GO:0008097">
    <property type="term" value="F:5S rRNA binding"/>
    <property type="evidence" value="ECO:0007669"/>
    <property type="project" value="TreeGrafter"/>
</dbReference>
<dbReference type="InterPro" id="IPR004389">
    <property type="entry name" value="Ribosomal_uL18_bac-type"/>
</dbReference>
<protein>
    <recommendedName>
        <fullName evidence="7">LSU ribosomal protein L18p (L5e)</fullName>
    </recommendedName>
</protein>
<name>A0A3B1BVG7_9ZZZZ</name>
<keyword evidence="3" id="KW-0694">RNA-binding</keyword>
<dbReference type="AlphaFoldDB" id="A0A3B1BVG7"/>
<comment type="similarity">
    <text evidence="1">Belongs to the universal ribosomal protein uL18 family.</text>
</comment>
<evidence type="ECO:0000256" key="3">
    <source>
        <dbReference type="ARBA" id="ARBA00022884"/>
    </source>
</evidence>
<evidence type="ECO:0000256" key="5">
    <source>
        <dbReference type="ARBA" id="ARBA00023274"/>
    </source>
</evidence>
<dbReference type="GO" id="GO:0022625">
    <property type="term" value="C:cytosolic large ribosomal subunit"/>
    <property type="evidence" value="ECO:0007669"/>
    <property type="project" value="TreeGrafter"/>
</dbReference>
<evidence type="ECO:0008006" key="7">
    <source>
        <dbReference type="Google" id="ProtNLM"/>
    </source>
</evidence>
<sequence>MDKVLDLRRRLKARKFRIRKKVRGAATRPRVSVYFSNKNIFAQIIDDGSGRTLFSLSTLGNKAIAKGKGRETAKQVGAGLAEKAKAAGITSMVFDRNGRRYHGKVKDFAEAIREKGILM</sequence>
<dbReference type="EMBL" id="UOGA01000040">
    <property type="protein sequence ID" value="VAX15528.1"/>
    <property type="molecule type" value="Genomic_DNA"/>
</dbReference>